<protein>
    <submittedName>
        <fullName evidence="1">Adenylate cyclase</fullName>
    </submittedName>
</protein>
<evidence type="ECO:0000313" key="1">
    <source>
        <dbReference type="EMBL" id="GME24349.1"/>
    </source>
</evidence>
<evidence type="ECO:0000313" key="2">
    <source>
        <dbReference type="Proteomes" id="UP001165186"/>
    </source>
</evidence>
<dbReference type="Proteomes" id="UP001165186">
    <property type="component" value="Unassembled WGS sequence"/>
</dbReference>
<dbReference type="EMBL" id="BSXG01000012">
    <property type="protein sequence ID" value="GME24349.1"/>
    <property type="molecule type" value="Genomic_DNA"/>
</dbReference>
<proteinExistence type="predicted"/>
<keyword evidence="2" id="KW-1185">Reference proteome</keyword>
<accession>A0ACB5RUZ3</accession>
<sequence>MTRKENAGRHGSTESSGAESWRSQDTVRANSLSGRRRGAPMKVKTDKQQKKDDDDKDNEISPGTATSPEFKNPDFKGPGLAPWERRRAADFSNYRKDLAVLEQAGNGVPSISRVPPTASASTPPWSKSNGSGDMPNSIFSGSFYNDSNEDVSQLSPGFRPGTGQTEEGGYQGEDRRPSVASATTEQHWQQARLPRKLATSHATAFERSDAVGIPGEGKSYEFREACFVLRGDNLGNQKRGGDSKHT</sequence>
<name>A0ACB5RUZ3_9PEZI</name>
<organism evidence="1 2">
    <name type="scientific">Neofusicoccum parvum</name>
    <dbReference type="NCBI Taxonomy" id="310453"/>
    <lineage>
        <taxon>Eukaryota</taxon>
        <taxon>Fungi</taxon>
        <taxon>Dikarya</taxon>
        <taxon>Ascomycota</taxon>
        <taxon>Pezizomycotina</taxon>
        <taxon>Dothideomycetes</taxon>
        <taxon>Dothideomycetes incertae sedis</taxon>
        <taxon>Botryosphaeriales</taxon>
        <taxon>Botryosphaeriaceae</taxon>
        <taxon>Neofusicoccum</taxon>
    </lineage>
</organism>
<comment type="caution">
    <text evidence="1">The sequence shown here is derived from an EMBL/GenBank/DDBJ whole genome shotgun (WGS) entry which is preliminary data.</text>
</comment>
<gene>
    <name evidence="1" type="primary">g4591</name>
    <name evidence="1" type="ORF">NpPPO83_00004591</name>
</gene>
<reference evidence="1" key="1">
    <citation type="submission" date="2024-09" db="EMBL/GenBank/DDBJ databases">
        <title>Draft Genome Sequences of Neofusicoccum parvum.</title>
        <authorList>
            <person name="Ashida A."/>
            <person name="Camagna M."/>
            <person name="Tanaka A."/>
            <person name="Takemoto D."/>
        </authorList>
    </citation>
    <scope>NUCLEOTIDE SEQUENCE</scope>
    <source>
        <strain evidence="1">PPO83</strain>
    </source>
</reference>